<dbReference type="PROSITE" id="PS50885">
    <property type="entry name" value="HAMP"/>
    <property type="match status" value="1"/>
</dbReference>
<dbReference type="RefSeq" id="WP_093230530.1">
    <property type="nucleotide sequence ID" value="NZ_FORR01000011.1"/>
</dbReference>
<accession>A0A1I3S0J0</accession>
<dbReference type="STRING" id="46223.SAMN05421852_11171"/>
<protein>
    <recommendedName>
        <fullName evidence="3">histidine kinase</fullName>
        <ecNumber evidence="3">2.7.13.3</ecNumber>
    </recommendedName>
</protein>
<dbReference type="Pfam" id="PF02518">
    <property type="entry name" value="HATPase_c"/>
    <property type="match status" value="1"/>
</dbReference>
<name>A0A1I3S0J0_9BACL</name>
<dbReference type="CDD" id="cd00082">
    <property type="entry name" value="HisKA"/>
    <property type="match status" value="1"/>
</dbReference>
<dbReference type="Gene3D" id="6.10.340.10">
    <property type="match status" value="1"/>
</dbReference>
<keyword evidence="17" id="KW-1185">Reference proteome</keyword>
<dbReference type="SMART" id="SM00304">
    <property type="entry name" value="HAMP"/>
    <property type="match status" value="1"/>
</dbReference>
<evidence type="ECO:0000256" key="9">
    <source>
        <dbReference type="ARBA" id="ARBA00022840"/>
    </source>
</evidence>
<keyword evidence="7" id="KW-0547">Nucleotide-binding</keyword>
<evidence type="ECO:0000256" key="7">
    <source>
        <dbReference type="ARBA" id="ARBA00022741"/>
    </source>
</evidence>
<keyword evidence="12" id="KW-0175">Coiled coil</keyword>
<feature type="coiled-coil region" evidence="12">
    <location>
        <begin position="117"/>
        <end position="144"/>
    </location>
</feature>
<keyword evidence="8 16" id="KW-0418">Kinase</keyword>
<dbReference type="InterPro" id="IPR003660">
    <property type="entry name" value="HAMP_dom"/>
</dbReference>
<feature type="domain" description="Histidine kinase" evidence="14">
    <location>
        <begin position="144"/>
        <end position="358"/>
    </location>
</feature>
<sequence>MRGLYARLAFTFIGMVSVVIFIAAIVLMIETHYHFLQYQEQAPILDSQMVALNHHFEMALIQSIIWTTAGSLILAVTVSFYIAKRITAPLIEMRRVAEEIRQGNVKQRVQIQGRDELADLGRALNHLTEQLEQQELLRKNLTADVAHELRTPLTTLKSHMEAFEDGIWEPTPERIHSCYEEIERLIHLVDDLHQLTRLESPEFQLSISKINLLKMVQRSVNQMEAAYLQKGVSLRIDTNQPLWMEADPERMVQIVMNLLSNALKFTPKGGCVTVRIQEKEEHIFLVVEDTGIGIPRTDLSKVFERFYRVDKSRSRRLGGAGIGLTIVKKLVEAHQGTIWIESEENKGTRVTIQFPKSFHDHLH</sequence>
<proteinExistence type="predicted"/>
<keyword evidence="5" id="KW-0597">Phosphoprotein</keyword>
<dbReference type="PRINTS" id="PR00344">
    <property type="entry name" value="BCTRLSENSOR"/>
</dbReference>
<dbReference type="GO" id="GO:0005886">
    <property type="term" value="C:plasma membrane"/>
    <property type="evidence" value="ECO:0007669"/>
    <property type="project" value="UniProtKB-SubCell"/>
</dbReference>
<evidence type="ECO:0000256" key="6">
    <source>
        <dbReference type="ARBA" id="ARBA00022679"/>
    </source>
</evidence>
<comment type="catalytic activity">
    <reaction evidence="1">
        <text>ATP + protein L-histidine = ADP + protein N-phospho-L-histidine.</text>
        <dbReference type="EC" id="2.7.13.3"/>
    </reaction>
</comment>
<evidence type="ECO:0000256" key="8">
    <source>
        <dbReference type="ARBA" id="ARBA00022777"/>
    </source>
</evidence>
<keyword evidence="6" id="KW-0808">Transferase</keyword>
<reference evidence="16 17" key="1">
    <citation type="submission" date="2016-10" db="EMBL/GenBank/DDBJ databases">
        <authorList>
            <person name="de Groot N.N."/>
        </authorList>
    </citation>
    <scope>NUCLEOTIDE SEQUENCE [LARGE SCALE GENOMIC DNA]</scope>
    <source>
        <strain evidence="16 17">DSM 44778</strain>
    </source>
</reference>
<evidence type="ECO:0000256" key="3">
    <source>
        <dbReference type="ARBA" id="ARBA00012438"/>
    </source>
</evidence>
<gene>
    <name evidence="16" type="ORF">SAMN05421852_11171</name>
</gene>
<dbReference type="Gene3D" id="1.10.287.130">
    <property type="match status" value="1"/>
</dbReference>
<dbReference type="Pfam" id="PF00672">
    <property type="entry name" value="HAMP"/>
    <property type="match status" value="1"/>
</dbReference>
<dbReference type="SUPFAM" id="SSF55874">
    <property type="entry name" value="ATPase domain of HSP90 chaperone/DNA topoisomerase II/histidine kinase"/>
    <property type="match status" value="1"/>
</dbReference>
<dbReference type="GO" id="GO:0000155">
    <property type="term" value="F:phosphorelay sensor kinase activity"/>
    <property type="evidence" value="ECO:0007669"/>
    <property type="project" value="InterPro"/>
</dbReference>
<feature type="transmembrane region" description="Helical" evidence="13">
    <location>
        <begin position="59"/>
        <end position="83"/>
    </location>
</feature>
<dbReference type="EMBL" id="FORR01000011">
    <property type="protein sequence ID" value="SFJ51061.1"/>
    <property type="molecule type" value="Genomic_DNA"/>
</dbReference>
<dbReference type="SMART" id="SM00388">
    <property type="entry name" value="HisKA"/>
    <property type="match status" value="1"/>
</dbReference>
<evidence type="ECO:0000256" key="10">
    <source>
        <dbReference type="ARBA" id="ARBA00023012"/>
    </source>
</evidence>
<feature type="domain" description="HAMP" evidence="15">
    <location>
        <begin position="84"/>
        <end position="136"/>
    </location>
</feature>
<dbReference type="GO" id="GO:0004721">
    <property type="term" value="F:phosphoprotein phosphatase activity"/>
    <property type="evidence" value="ECO:0007669"/>
    <property type="project" value="TreeGrafter"/>
</dbReference>
<evidence type="ECO:0000259" key="15">
    <source>
        <dbReference type="PROSITE" id="PS50885"/>
    </source>
</evidence>
<dbReference type="GO" id="GO:0005524">
    <property type="term" value="F:ATP binding"/>
    <property type="evidence" value="ECO:0007669"/>
    <property type="project" value="UniProtKB-KW"/>
</dbReference>
<dbReference type="GO" id="GO:0016036">
    <property type="term" value="P:cellular response to phosphate starvation"/>
    <property type="evidence" value="ECO:0007669"/>
    <property type="project" value="TreeGrafter"/>
</dbReference>
<evidence type="ECO:0000256" key="2">
    <source>
        <dbReference type="ARBA" id="ARBA00004651"/>
    </source>
</evidence>
<dbReference type="CDD" id="cd00075">
    <property type="entry name" value="HATPase"/>
    <property type="match status" value="1"/>
</dbReference>
<dbReference type="FunFam" id="3.30.565.10:FF:000006">
    <property type="entry name" value="Sensor histidine kinase WalK"/>
    <property type="match status" value="1"/>
</dbReference>
<keyword evidence="13" id="KW-1133">Transmembrane helix</keyword>
<dbReference type="Proteomes" id="UP000199545">
    <property type="component" value="Unassembled WGS sequence"/>
</dbReference>
<evidence type="ECO:0000256" key="4">
    <source>
        <dbReference type="ARBA" id="ARBA00022475"/>
    </source>
</evidence>
<dbReference type="InterPro" id="IPR005467">
    <property type="entry name" value="His_kinase_dom"/>
</dbReference>
<dbReference type="PANTHER" id="PTHR45453">
    <property type="entry name" value="PHOSPHATE REGULON SENSOR PROTEIN PHOR"/>
    <property type="match status" value="1"/>
</dbReference>
<dbReference type="SUPFAM" id="SSF47384">
    <property type="entry name" value="Homodimeric domain of signal transducing histidine kinase"/>
    <property type="match status" value="1"/>
</dbReference>
<dbReference type="InterPro" id="IPR036890">
    <property type="entry name" value="HATPase_C_sf"/>
</dbReference>
<dbReference type="CDD" id="cd06225">
    <property type="entry name" value="HAMP"/>
    <property type="match status" value="1"/>
</dbReference>
<dbReference type="PANTHER" id="PTHR45453:SF1">
    <property type="entry name" value="PHOSPHATE REGULON SENSOR PROTEIN PHOR"/>
    <property type="match status" value="1"/>
</dbReference>
<dbReference type="InterPro" id="IPR050351">
    <property type="entry name" value="BphY/WalK/GraS-like"/>
</dbReference>
<dbReference type="PROSITE" id="PS50109">
    <property type="entry name" value="HIS_KIN"/>
    <property type="match status" value="1"/>
</dbReference>
<dbReference type="OrthoDB" id="9813151at2"/>
<dbReference type="Pfam" id="PF00512">
    <property type="entry name" value="HisKA"/>
    <property type="match status" value="1"/>
</dbReference>
<evidence type="ECO:0000313" key="17">
    <source>
        <dbReference type="Proteomes" id="UP000199545"/>
    </source>
</evidence>
<evidence type="ECO:0000256" key="11">
    <source>
        <dbReference type="ARBA" id="ARBA00023136"/>
    </source>
</evidence>
<comment type="subcellular location">
    <subcellularLocation>
        <location evidence="2">Cell membrane</location>
        <topology evidence="2">Multi-pass membrane protein</topology>
    </subcellularLocation>
</comment>
<evidence type="ECO:0000256" key="13">
    <source>
        <dbReference type="SAM" id="Phobius"/>
    </source>
</evidence>
<organism evidence="16 17">
    <name type="scientific">Thermoflavimicrobium dichotomicum</name>
    <dbReference type="NCBI Taxonomy" id="46223"/>
    <lineage>
        <taxon>Bacteria</taxon>
        <taxon>Bacillati</taxon>
        <taxon>Bacillota</taxon>
        <taxon>Bacilli</taxon>
        <taxon>Bacillales</taxon>
        <taxon>Thermoactinomycetaceae</taxon>
        <taxon>Thermoflavimicrobium</taxon>
    </lineage>
</organism>
<dbReference type="InterPro" id="IPR003594">
    <property type="entry name" value="HATPase_dom"/>
</dbReference>
<evidence type="ECO:0000256" key="5">
    <source>
        <dbReference type="ARBA" id="ARBA00022553"/>
    </source>
</evidence>
<dbReference type="Gene3D" id="3.30.565.10">
    <property type="entry name" value="Histidine kinase-like ATPase, C-terminal domain"/>
    <property type="match status" value="1"/>
</dbReference>
<evidence type="ECO:0000256" key="1">
    <source>
        <dbReference type="ARBA" id="ARBA00000085"/>
    </source>
</evidence>
<dbReference type="EC" id="2.7.13.3" evidence="3"/>
<dbReference type="AlphaFoldDB" id="A0A1I3S0J0"/>
<dbReference type="InterPro" id="IPR036097">
    <property type="entry name" value="HisK_dim/P_sf"/>
</dbReference>
<keyword evidence="11 13" id="KW-0472">Membrane</keyword>
<dbReference type="InterPro" id="IPR003661">
    <property type="entry name" value="HisK_dim/P_dom"/>
</dbReference>
<dbReference type="InterPro" id="IPR004358">
    <property type="entry name" value="Sig_transdc_His_kin-like_C"/>
</dbReference>
<dbReference type="SMART" id="SM00387">
    <property type="entry name" value="HATPase_c"/>
    <property type="match status" value="1"/>
</dbReference>
<feature type="transmembrane region" description="Helical" evidence="13">
    <location>
        <begin position="7"/>
        <end position="29"/>
    </location>
</feature>
<keyword evidence="4" id="KW-1003">Cell membrane</keyword>
<keyword evidence="13" id="KW-0812">Transmembrane</keyword>
<evidence type="ECO:0000313" key="16">
    <source>
        <dbReference type="EMBL" id="SFJ51061.1"/>
    </source>
</evidence>
<evidence type="ECO:0000259" key="14">
    <source>
        <dbReference type="PROSITE" id="PS50109"/>
    </source>
</evidence>
<keyword evidence="10" id="KW-0902">Two-component regulatory system</keyword>
<evidence type="ECO:0000256" key="12">
    <source>
        <dbReference type="SAM" id="Coils"/>
    </source>
</evidence>
<dbReference type="SUPFAM" id="SSF158472">
    <property type="entry name" value="HAMP domain-like"/>
    <property type="match status" value="1"/>
</dbReference>
<keyword evidence="9" id="KW-0067">ATP-binding</keyword>